<protein>
    <submittedName>
        <fullName evidence="1">Uncharacterized protein</fullName>
    </submittedName>
</protein>
<dbReference type="Proteomes" id="UP001057452">
    <property type="component" value="Chromosome 21"/>
</dbReference>
<name>A0ACB9W145_CHAAC</name>
<evidence type="ECO:0000313" key="2">
    <source>
        <dbReference type="Proteomes" id="UP001057452"/>
    </source>
</evidence>
<organism evidence="1 2">
    <name type="scientific">Chaenocephalus aceratus</name>
    <name type="common">Blackfin icefish</name>
    <name type="synonym">Chaenichthys aceratus</name>
    <dbReference type="NCBI Taxonomy" id="36190"/>
    <lineage>
        <taxon>Eukaryota</taxon>
        <taxon>Metazoa</taxon>
        <taxon>Chordata</taxon>
        <taxon>Craniata</taxon>
        <taxon>Vertebrata</taxon>
        <taxon>Euteleostomi</taxon>
        <taxon>Actinopterygii</taxon>
        <taxon>Neopterygii</taxon>
        <taxon>Teleostei</taxon>
        <taxon>Neoteleostei</taxon>
        <taxon>Acanthomorphata</taxon>
        <taxon>Eupercaria</taxon>
        <taxon>Perciformes</taxon>
        <taxon>Notothenioidei</taxon>
        <taxon>Channichthyidae</taxon>
        <taxon>Chaenocephalus</taxon>
    </lineage>
</organism>
<sequence length="73" mass="7948">MVEIGFASRVHVDSGPVKVDHPCTYLRGGSTGAYTAMYESAINPGRTNVSTLHPCFLFVLIQHVDIINTSVKK</sequence>
<evidence type="ECO:0000313" key="1">
    <source>
        <dbReference type="EMBL" id="KAI4805995.1"/>
    </source>
</evidence>
<dbReference type="EMBL" id="CM043805">
    <property type="protein sequence ID" value="KAI4805995.1"/>
    <property type="molecule type" value="Genomic_DNA"/>
</dbReference>
<keyword evidence="2" id="KW-1185">Reference proteome</keyword>
<gene>
    <name evidence="1" type="ORF">KUCAC02_010587</name>
</gene>
<proteinExistence type="predicted"/>
<accession>A0ACB9W145</accession>
<reference evidence="1" key="1">
    <citation type="submission" date="2022-05" db="EMBL/GenBank/DDBJ databases">
        <title>Chromosome-level genome of Chaenocephalus aceratus.</title>
        <authorList>
            <person name="Park H."/>
        </authorList>
    </citation>
    <scope>NUCLEOTIDE SEQUENCE</scope>
    <source>
        <strain evidence="1">KU_202001</strain>
    </source>
</reference>
<feature type="non-terminal residue" evidence="1">
    <location>
        <position position="73"/>
    </location>
</feature>
<comment type="caution">
    <text evidence="1">The sequence shown here is derived from an EMBL/GenBank/DDBJ whole genome shotgun (WGS) entry which is preliminary data.</text>
</comment>